<dbReference type="NCBIfam" id="NF002386">
    <property type="entry name" value="PRK01402.1"/>
    <property type="match status" value="1"/>
</dbReference>
<comment type="caution">
    <text evidence="7">The sequence shown here is derived from an EMBL/GenBank/DDBJ whole genome shotgun (WGS) entry which is preliminary data.</text>
</comment>
<keyword evidence="3" id="KW-1015">Disulfide bond</keyword>
<evidence type="ECO:0000256" key="1">
    <source>
        <dbReference type="ARBA" id="ARBA00022490"/>
    </source>
</evidence>
<dbReference type="Gene3D" id="1.10.287.480">
    <property type="entry name" value="helix hairpin bin"/>
    <property type="match status" value="1"/>
</dbReference>
<dbReference type="Pfam" id="PF01430">
    <property type="entry name" value="HSP33"/>
    <property type="match status" value="1"/>
</dbReference>
<dbReference type="PANTHER" id="PTHR30111:SF1">
    <property type="entry name" value="33 KDA CHAPERONIN"/>
    <property type="match status" value="1"/>
</dbReference>
<dbReference type="CDD" id="cd00498">
    <property type="entry name" value="Hsp33"/>
    <property type="match status" value="1"/>
</dbReference>
<evidence type="ECO:0000256" key="3">
    <source>
        <dbReference type="ARBA" id="ARBA00023157"/>
    </source>
</evidence>
<evidence type="ECO:0000313" key="7">
    <source>
        <dbReference type="EMBL" id="MET3694492.1"/>
    </source>
</evidence>
<dbReference type="Gene3D" id="3.90.1280.10">
    <property type="entry name" value="HSP33 redox switch-like"/>
    <property type="match status" value="1"/>
</dbReference>
<keyword evidence="5" id="KW-0676">Redox-active center</keyword>
<keyword evidence="4" id="KW-0143">Chaperone</keyword>
<dbReference type="Proteomes" id="UP001549145">
    <property type="component" value="Unassembled WGS sequence"/>
</dbReference>
<name>A0ABV2LAY4_9HYPH</name>
<feature type="region of interest" description="Disordered" evidence="6">
    <location>
        <begin position="337"/>
        <end position="358"/>
    </location>
</feature>
<evidence type="ECO:0000256" key="6">
    <source>
        <dbReference type="SAM" id="MobiDB-lite"/>
    </source>
</evidence>
<dbReference type="InterPro" id="IPR000397">
    <property type="entry name" value="Heat_shock_Hsp33"/>
</dbReference>
<evidence type="ECO:0000256" key="2">
    <source>
        <dbReference type="ARBA" id="ARBA00022833"/>
    </source>
</evidence>
<dbReference type="PANTHER" id="PTHR30111">
    <property type="entry name" value="33 KDA CHAPERONIN"/>
    <property type="match status" value="1"/>
</dbReference>
<evidence type="ECO:0000256" key="5">
    <source>
        <dbReference type="ARBA" id="ARBA00023284"/>
    </source>
</evidence>
<evidence type="ECO:0000313" key="8">
    <source>
        <dbReference type="Proteomes" id="UP001549145"/>
    </source>
</evidence>
<dbReference type="RefSeq" id="WP_238278956.1">
    <property type="nucleotide sequence ID" value="NZ_BPQL01000047.1"/>
</dbReference>
<dbReference type="InterPro" id="IPR023212">
    <property type="entry name" value="Hsp33_helix_hairpin_bin_dom_sf"/>
</dbReference>
<keyword evidence="1" id="KW-0963">Cytoplasm</keyword>
<protein>
    <submittedName>
        <fullName evidence="7">Molecular chaperone Hsp33</fullName>
    </submittedName>
</protein>
<dbReference type="PIRSF" id="PIRSF005261">
    <property type="entry name" value="Heat_shock_Hsp33"/>
    <property type="match status" value="1"/>
</dbReference>
<reference evidence="7 8" key="1">
    <citation type="submission" date="2024-06" db="EMBL/GenBank/DDBJ databases">
        <title>Genomic Encyclopedia of Type Strains, Phase IV (KMG-IV): sequencing the most valuable type-strain genomes for metagenomic binning, comparative biology and taxonomic classification.</title>
        <authorList>
            <person name="Goeker M."/>
        </authorList>
    </citation>
    <scope>NUCLEOTIDE SEQUENCE [LARGE SCALE GENOMIC DNA]</scope>
    <source>
        <strain evidence="7 8">DSM 21331</strain>
    </source>
</reference>
<dbReference type="InterPro" id="IPR016154">
    <property type="entry name" value="Heat_shock_Hsp33_C"/>
</dbReference>
<proteinExistence type="predicted"/>
<keyword evidence="8" id="KW-1185">Reference proteome</keyword>
<evidence type="ECO:0000256" key="4">
    <source>
        <dbReference type="ARBA" id="ARBA00023186"/>
    </source>
</evidence>
<dbReference type="EMBL" id="JBEPMM010000015">
    <property type="protein sequence ID" value="MET3694492.1"/>
    <property type="molecule type" value="Genomic_DNA"/>
</dbReference>
<keyword evidence="2" id="KW-0862">Zinc</keyword>
<dbReference type="SUPFAM" id="SSF118352">
    <property type="entry name" value="HSP33 redox switch-like"/>
    <property type="match status" value="1"/>
</dbReference>
<gene>
    <name evidence="7" type="ORF">ABID43_004054</name>
</gene>
<sequence length="358" mass="38535">MTSGTPAGTTAGHGAPLLIEGDDDVVLPFAVEALDVRGRVVRLGPAVDTILRRHGYPDAVARLLGEAAALTVLLGSSLKFEGRFQLQTKTDGPVAMIVVDFEAPDRLRATARFDTGRVEALGAGPLQDGDLIGQGHLAMTIDQGPTSSRYQGVVALEGQSLEEAAHQYFRQSEQIPTQVRLAVAEQYAGGARTYRAGGLLVQFLPQSIDRARLADLPPGDIPEGHVHLDAHGVPEDDAWVEARSLVSTIEDHELVDPEVSAERLLYRLFHERGVRVFEAQGVHEQCRCSPERVMGMITSFSPQERRDMIADDGRIGITCEFCSRRYDLDPAAVEAEVAAQGNTPPDVAASDVASRSNG</sequence>
<accession>A0ABV2LAY4</accession>
<dbReference type="InterPro" id="IPR016153">
    <property type="entry name" value="Heat_shock_Hsp33_N"/>
</dbReference>
<organism evidence="7 8">
    <name type="scientific">Methylobacterium goesingense</name>
    <dbReference type="NCBI Taxonomy" id="243690"/>
    <lineage>
        <taxon>Bacteria</taxon>
        <taxon>Pseudomonadati</taxon>
        <taxon>Pseudomonadota</taxon>
        <taxon>Alphaproteobacteria</taxon>
        <taxon>Hyphomicrobiales</taxon>
        <taxon>Methylobacteriaceae</taxon>
        <taxon>Methylobacterium</taxon>
    </lineage>
</organism>
<dbReference type="SUPFAM" id="SSF64397">
    <property type="entry name" value="Hsp33 domain"/>
    <property type="match status" value="1"/>
</dbReference>
<dbReference type="Gene3D" id="3.55.30.10">
    <property type="entry name" value="Hsp33 domain"/>
    <property type="match status" value="1"/>
</dbReference>